<accession>A0A6N2VGT0</accession>
<feature type="transmembrane region" description="Helical" evidence="9">
    <location>
        <begin position="222"/>
        <end position="242"/>
    </location>
</feature>
<dbReference type="PANTHER" id="PTHR30330">
    <property type="entry name" value="AGSS FAMILY TRANSPORTER, SODIUM-ALANINE"/>
    <property type="match status" value="1"/>
</dbReference>
<evidence type="ECO:0000313" key="10">
    <source>
        <dbReference type="EMBL" id="VYT28142.1"/>
    </source>
</evidence>
<dbReference type="Gene3D" id="1.20.1740.10">
    <property type="entry name" value="Amino acid/polyamine transporter I"/>
    <property type="match status" value="1"/>
</dbReference>
<organism evidence="10">
    <name type="scientific">Anaerostipes caccae</name>
    <dbReference type="NCBI Taxonomy" id="105841"/>
    <lineage>
        <taxon>Bacteria</taxon>
        <taxon>Bacillati</taxon>
        <taxon>Bacillota</taxon>
        <taxon>Clostridia</taxon>
        <taxon>Lachnospirales</taxon>
        <taxon>Lachnospiraceae</taxon>
        <taxon>Anaerostipes</taxon>
    </lineage>
</organism>
<feature type="transmembrane region" description="Helical" evidence="9">
    <location>
        <begin position="422"/>
        <end position="439"/>
    </location>
</feature>
<dbReference type="GO" id="GO:0005283">
    <property type="term" value="F:amino acid:sodium symporter activity"/>
    <property type="evidence" value="ECO:0007669"/>
    <property type="project" value="InterPro"/>
</dbReference>
<dbReference type="EMBL" id="CACRSQ010000007">
    <property type="protein sequence ID" value="VYT28142.1"/>
    <property type="molecule type" value="Genomic_DNA"/>
</dbReference>
<comment type="similarity">
    <text evidence="2 9">Belongs to the alanine or glycine:cation symporter (AGCS) (TC 2.A.25) family.</text>
</comment>
<evidence type="ECO:0000256" key="8">
    <source>
        <dbReference type="ARBA" id="ARBA00023136"/>
    </source>
</evidence>
<feature type="transmembrane region" description="Helical" evidence="9">
    <location>
        <begin position="445"/>
        <end position="465"/>
    </location>
</feature>
<evidence type="ECO:0000256" key="3">
    <source>
        <dbReference type="ARBA" id="ARBA00022448"/>
    </source>
</evidence>
<evidence type="ECO:0000256" key="6">
    <source>
        <dbReference type="ARBA" id="ARBA00022847"/>
    </source>
</evidence>
<gene>
    <name evidence="10" type="primary">alsT_2</name>
    <name evidence="10" type="ORF">ACLFYP115_02441</name>
</gene>
<keyword evidence="3 9" id="KW-0813">Transport</keyword>
<dbReference type="NCBIfam" id="TIGR00835">
    <property type="entry name" value="agcS"/>
    <property type="match status" value="1"/>
</dbReference>
<comment type="subcellular location">
    <subcellularLocation>
        <location evidence="1 9">Cell membrane</location>
        <topology evidence="1 9">Multi-pass membrane protein</topology>
    </subcellularLocation>
</comment>
<dbReference type="InterPro" id="IPR001463">
    <property type="entry name" value="Na/Ala_symport"/>
</dbReference>
<keyword evidence="6 9" id="KW-0769">Symport</keyword>
<evidence type="ECO:0000256" key="5">
    <source>
        <dbReference type="ARBA" id="ARBA00022692"/>
    </source>
</evidence>
<feature type="transmembrane region" description="Helical" evidence="9">
    <location>
        <begin position="76"/>
        <end position="100"/>
    </location>
</feature>
<dbReference type="GeneID" id="69469600"/>
<dbReference type="RefSeq" id="WP_006567611.1">
    <property type="nucleotide sequence ID" value="NZ_BAABRZ010000002.1"/>
</dbReference>
<dbReference type="AlphaFoldDB" id="A0A6N2VGT0"/>
<evidence type="ECO:0000256" key="7">
    <source>
        <dbReference type="ARBA" id="ARBA00022989"/>
    </source>
</evidence>
<dbReference type="FunFam" id="1.20.1740.10:FF:000004">
    <property type="entry name" value="Sodium:alanine symporter family protein"/>
    <property type="match status" value="1"/>
</dbReference>
<keyword evidence="5 9" id="KW-0812">Transmembrane</keyword>
<keyword evidence="7 9" id="KW-1133">Transmembrane helix</keyword>
<feature type="transmembrane region" description="Helical" evidence="9">
    <location>
        <begin position="106"/>
        <end position="127"/>
    </location>
</feature>
<evidence type="ECO:0000256" key="4">
    <source>
        <dbReference type="ARBA" id="ARBA00022475"/>
    </source>
</evidence>
<keyword evidence="8 9" id="KW-0472">Membrane</keyword>
<reference evidence="10" key="1">
    <citation type="submission" date="2019-11" db="EMBL/GenBank/DDBJ databases">
        <authorList>
            <person name="Feng L."/>
        </authorList>
    </citation>
    <scope>NUCLEOTIDE SEQUENCE</scope>
    <source>
        <strain evidence="10">AcaccaeLFYP115</strain>
    </source>
</reference>
<feature type="transmembrane region" description="Helical" evidence="9">
    <location>
        <begin position="156"/>
        <end position="176"/>
    </location>
</feature>
<evidence type="ECO:0000256" key="9">
    <source>
        <dbReference type="RuleBase" id="RU363064"/>
    </source>
</evidence>
<sequence>MVQIFSLISRLNDAFNSFIWGTPMLACFLGVGLMFTLRTKCFQLRHFRLWISSTLLSSLKKSEVRKTKDSASISQFQSLCTALAGTLGTGNIAGVATAITAGGPGAIFWMWISSILGMMTHYAEVTLGMKYRYRDKNGKWAGGAMVYMERGLGAKWLASLFAAFCILASLGIGNMAQANSMASALSSTFSISPVITGLVTLFMVGFVIMGGIKRIAGVTEKIIPVMAALFTLGCIVIIFVHMDRIPSTIHSILHGAFSPKAAGGGVLGYGITIAMKKGISRGVFSNEAGLGSSVTVHTNSDTKEPVVQGMWGIFEVFTDTVVMCTITALTILTSGVYDEGTYLKAMALDAAQGTTIHFDSLPNGVPLTSAAFSTVFGSWGSAFVSIAIVFFAFATLIGWSFYGETAAVYLFGRKAVTNYKLVFLYFIFLGSILHLSFVWNLSDTFNGLMAIPNLISITLLSGQVVKMTGEYLGRHDIKRKFPK</sequence>
<feature type="transmembrane region" description="Helical" evidence="9">
    <location>
        <begin position="18"/>
        <end position="37"/>
    </location>
</feature>
<protein>
    <submittedName>
        <fullName evidence="10">Amino-acid carrier protein AlsT</fullName>
    </submittedName>
</protein>
<dbReference type="PRINTS" id="PR00175">
    <property type="entry name" value="NAALASMPORT"/>
</dbReference>
<dbReference type="Pfam" id="PF01235">
    <property type="entry name" value="Na_Ala_symp"/>
    <property type="match status" value="1"/>
</dbReference>
<evidence type="ECO:0000256" key="1">
    <source>
        <dbReference type="ARBA" id="ARBA00004651"/>
    </source>
</evidence>
<evidence type="ECO:0000256" key="2">
    <source>
        <dbReference type="ARBA" id="ARBA00009261"/>
    </source>
</evidence>
<feature type="transmembrane region" description="Helical" evidence="9">
    <location>
        <begin position="188"/>
        <end position="210"/>
    </location>
</feature>
<dbReference type="PANTHER" id="PTHR30330:SF3">
    <property type="entry name" value="TRANSCRIPTIONAL REGULATOR, LRP FAMILY"/>
    <property type="match status" value="1"/>
</dbReference>
<dbReference type="GO" id="GO:0005886">
    <property type="term" value="C:plasma membrane"/>
    <property type="evidence" value="ECO:0007669"/>
    <property type="project" value="UniProtKB-SubCell"/>
</dbReference>
<name>A0A6N2VGT0_9FIRM</name>
<proteinExistence type="inferred from homology"/>
<keyword evidence="4 9" id="KW-1003">Cell membrane</keyword>
<feature type="transmembrane region" description="Helical" evidence="9">
    <location>
        <begin position="379"/>
        <end position="402"/>
    </location>
</feature>
<dbReference type="PROSITE" id="PS00873">
    <property type="entry name" value="NA_ALANINE_SYMP"/>
    <property type="match status" value="1"/>
</dbReference>